<dbReference type="Proteomes" id="UP001168109">
    <property type="component" value="Unassembled WGS sequence"/>
</dbReference>
<dbReference type="Pfam" id="PF16532">
    <property type="entry name" value="Phage_tail_NK"/>
    <property type="match status" value="1"/>
</dbReference>
<gene>
    <name evidence="2" type="ORF">OB962_18250</name>
</gene>
<evidence type="ECO:0000313" key="3">
    <source>
        <dbReference type="Proteomes" id="UP001168109"/>
    </source>
</evidence>
<evidence type="ECO:0000259" key="1">
    <source>
        <dbReference type="Pfam" id="PF16532"/>
    </source>
</evidence>
<accession>A0ABT7QHK7</accession>
<feature type="domain" description="Sf6-type phage tail needle knob" evidence="1">
    <location>
        <begin position="17"/>
        <end position="162"/>
    </location>
</feature>
<dbReference type="EMBL" id="JAOPLU010000007">
    <property type="protein sequence ID" value="MDM5132916.1"/>
    <property type="molecule type" value="Genomic_DNA"/>
</dbReference>
<proteinExistence type="predicted"/>
<evidence type="ECO:0000313" key="2">
    <source>
        <dbReference type="EMBL" id="MDM5132916.1"/>
    </source>
</evidence>
<dbReference type="Gene3D" id="2.60.120.1120">
    <property type="entry name" value="Sf6-type phage tail needle knob"/>
    <property type="match status" value="1"/>
</dbReference>
<name>A0ABT7QHK7_9GAMM</name>
<comment type="caution">
    <text evidence="2">The sequence shown here is derived from an EMBL/GenBank/DDBJ whole genome shotgun (WGS) entry which is preliminary data.</text>
</comment>
<reference evidence="2" key="1">
    <citation type="submission" date="2024-05" db="EMBL/GenBank/DDBJ databases">
        <title>WGS of Aeromonas isolates.</title>
        <authorList>
            <person name="Lee H."/>
        </authorList>
    </citation>
    <scope>NUCLEOTIDE SEQUENCE</scope>
    <source>
        <strain evidence="2">LP308</strain>
    </source>
</reference>
<dbReference type="RefSeq" id="WP_290042538.1">
    <property type="nucleotide sequence ID" value="NZ_JAOPLU010000007.1"/>
</dbReference>
<organism evidence="2 3">
    <name type="scientific">Aeromonas piscicola</name>
    <dbReference type="NCBI Taxonomy" id="600645"/>
    <lineage>
        <taxon>Bacteria</taxon>
        <taxon>Pseudomonadati</taxon>
        <taxon>Pseudomonadota</taxon>
        <taxon>Gammaproteobacteria</taxon>
        <taxon>Aeromonadales</taxon>
        <taxon>Aeromonadaceae</taxon>
        <taxon>Aeromonas</taxon>
    </lineage>
</organism>
<protein>
    <submittedName>
        <fullName evidence="2">Tail needle knob protein</fullName>
    </submittedName>
</protein>
<dbReference type="InterPro" id="IPR032395">
    <property type="entry name" value="Phage_tail_NK"/>
</dbReference>
<sequence length="172" mass="17992">MFGRSFLLLSGSAGPTPTRKKSEVRWSGLTGVSIPGDTNRDLVALLKALPAPASGTLAPFFNTTSDKLNVYNDNASVAFKLNLEGSWTGGSTNRSMQLDFVGTNGNRLVASRDVAVTSDVITLATFFSIDKNGFIALSGTKPVIRSNGGTFTVTGALLVAEQTTTETVISAV</sequence>
<dbReference type="InterPro" id="IPR038681">
    <property type="entry name" value="Phage_tail_NK_sf"/>
</dbReference>
<keyword evidence="3" id="KW-1185">Reference proteome</keyword>